<evidence type="ECO:0000259" key="8">
    <source>
        <dbReference type="PROSITE" id="PS51651"/>
    </source>
</evidence>
<keyword evidence="2" id="KW-0963">Cytoplasm</keyword>
<feature type="compositionally biased region" description="Basic and acidic residues" evidence="6">
    <location>
        <begin position="1549"/>
        <end position="1563"/>
    </location>
</feature>
<dbReference type="Pfam" id="PF20421">
    <property type="entry name" value="DHR-2_Lobe_C"/>
    <property type="match status" value="1"/>
</dbReference>
<evidence type="ECO:0000256" key="2">
    <source>
        <dbReference type="ARBA" id="ARBA00022490"/>
    </source>
</evidence>
<dbReference type="Gene3D" id="2.60.40.150">
    <property type="entry name" value="C2 domain"/>
    <property type="match status" value="1"/>
</dbReference>
<dbReference type="PROSITE" id="PS51650">
    <property type="entry name" value="C2_DOCK"/>
    <property type="match status" value="1"/>
</dbReference>
<evidence type="ECO:0008006" key="11">
    <source>
        <dbReference type="Google" id="ProtNLM"/>
    </source>
</evidence>
<dbReference type="Pfam" id="PF23554">
    <property type="entry name" value="TPR_DOCK"/>
    <property type="match status" value="1"/>
</dbReference>
<dbReference type="InterPro" id="IPR046770">
    <property type="entry name" value="DOCKER_Lobe_B"/>
</dbReference>
<comment type="caution">
    <text evidence="9">The sequence shown here is derived from an EMBL/GenBank/DDBJ whole genome shotgun (WGS) entry which is preliminary data.</text>
</comment>
<dbReference type="PANTHER" id="PTHR45653">
    <property type="entry name" value="DEDICATOR OF CYTOKINESIS"/>
    <property type="match status" value="1"/>
</dbReference>
<feature type="compositionally biased region" description="Low complexity" evidence="6">
    <location>
        <begin position="1640"/>
        <end position="1668"/>
    </location>
</feature>
<name>A0A433UDS8_ELYCH</name>
<dbReference type="GO" id="GO:0005886">
    <property type="term" value="C:plasma membrane"/>
    <property type="evidence" value="ECO:0007669"/>
    <property type="project" value="TreeGrafter"/>
</dbReference>
<gene>
    <name evidence="9" type="ORF">EGW08_000331</name>
</gene>
<dbReference type="GO" id="GO:0007264">
    <property type="term" value="P:small GTPase-mediated signal transduction"/>
    <property type="evidence" value="ECO:0007669"/>
    <property type="project" value="InterPro"/>
</dbReference>
<dbReference type="PROSITE" id="PS51651">
    <property type="entry name" value="DOCKER"/>
    <property type="match status" value="1"/>
</dbReference>
<dbReference type="Pfam" id="PF16172">
    <property type="entry name" value="DOCK_N"/>
    <property type="match status" value="1"/>
</dbReference>
<dbReference type="Gene3D" id="1.20.1270.350">
    <property type="entry name" value="Dedicator of cytokinesis N-terminal subdomain"/>
    <property type="match status" value="1"/>
</dbReference>
<evidence type="ECO:0000256" key="1">
    <source>
        <dbReference type="ARBA" id="ARBA00004496"/>
    </source>
</evidence>
<dbReference type="InterPro" id="IPR043161">
    <property type="entry name" value="DOCK_C_lobe_A"/>
</dbReference>
<protein>
    <recommendedName>
        <fullName evidence="11">Dedicator of cytokinesis protein 1</fullName>
    </recommendedName>
</protein>
<reference evidence="9 10" key="1">
    <citation type="submission" date="2019-01" db="EMBL/GenBank/DDBJ databases">
        <title>A draft genome assembly of the solar-powered sea slug Elysia chlorotica.</title>
        <authorList>
            <person name="Cai H."/>
            <person name="Li Q."/>
            <person name="Fang X."/>
            <person name="Li J."/>
            <person name="Curtis N.E."/>
            <person name="Altenburger A."/>
            <person name="Shibata T."/>
            <person name="Feng M."/>
            <person name="Maeda T."/>
            <person name="Schwartz J.A."/>
            <person name="Shigenobu S."/>
            <person name="Lundholm N."/>
            <person name="Nishiyama T."/>
            <person name="Yang H."/>
            <person name="Hasebe M."/>
            <person name="Li S."/>
            <person name="Pierce S.K."/>
            <person name="Wang J."/>
        </authorList>
    </citation>
    <scope>NUCLEOTIDE SEQUENCE [LARGE SCALE GENOMIC DNA]</scope>
    <source>
        <strain evidence="9">EC2010</strain>
        <tissue evidence="9">Whole organism of an adult</tissue>
    </source>
</reference>
<dbReference type="InterPro" id="IPR056372">
    <property type="entry name" value="TPR_DOCK"/>
</dbReference>
<dbReference type="PANTHER" id="PTHR45653:SF10">
    <property type="entry name" value="MYOBLAST CITY, ISOFORM B"/>
    <property type="match status" value="1"/>
</dbReference>
<dbReference type="InterPro" id="IPR042455">
    <property type="entry name" value="DOCK_N_sub1"/>
</dbReference>
<comment type="similarity">
    <text evidence="5">Belongs to the DOCK family.</text>
</comment>
<dbReference type="GO" id="GO:0016477">
    <property type="term" value="P:cell migration"/>
    <property type="evidence" value="ECO:0007669"/>
    <property type="project" value="TreeGrafter"/>
</dbReference>
<dbReference type="Gene3D" id="1.25.40.410">
    <property type="match status" value="1"/>
</dbReference>
<keyword evidence="4" id="KW-0344">Guanine-nucleotide releasing factor</keyword>
<dbReference type="EMBL" id="RQTK01000004">
    <property type="protein sequence ID" value="RUS91929.1"/>
    <property type="molecule type" value="Genomic_DNA"/>
</dbReference>
<proteinExistence type="inferred from homology"/>
<evidence type="ECO:0000256" key="3">
    <source>
        <dbReference type="ARBA" id="ARBA00022553"/>
    </source>
</evidence>
<feature type="region of interest" description="Disordered" evidence="6">
    <location>
        <begin position="1590"/>
        <end position="1760"/>
    </location>
</feature>
<dbReference type="OrthoDB" id="18896at2759"/>
<feature type="compositionally biased region" description="Pro residues" evidence="6">
    <location>
        <begin position="1749"/>
        <end position="1760"/>
    </location>
</feature>
<feature type="domain" description="DOCKER" evidence="8">
    <location>
        <begin position="1065"/>
        <end position="1470"/>
    </location>
</feature>
<dbReference type="GO" id="GO:0007520">
    <property type="term" value="P:myoblast fusion"/>
    <property type="evidence" value="ECO:0007669"/>
    <property type="project" value="TreeGrafter"/>
</dbReference>
<dbReference type="Pfam" id="PF06920">
    <property type="entry name" value="DHR-2_Lobe_A"/>
    <property type="match status" value="1"/>
</dbReference>
<dbReference type="InterPro" id="IPR032376">
    <property type="entry name" value="DOCK_N"/>
</dbReference>
<sequence length="1760" mass="201203">DELKQSQQKVTALIDKGNALLKLDLVVRDGEGNVLNPEKSSIIEIYKQVYMFLMFSVQPIYLDIERRPNWPSSFNLYVVLRNVVCKIGEDSDIMMNLFDAKEERFISENYLVKWGKQGVPKDIDMRNNFRVVFTDLGTKDRIREKVYLVFQIIRIGVMDPKNVDNRKQTQGIRRPFGVAALDISDLMQGARSSIEDNQLFIPFLACGDEFMFNVIKKVISAKEINHRGQGLWVSLKILHGDMKQVRENYPHLVLPGTGTAMARKMGFPDVIMPGDVRNDIYVSVLQGDFNKGPTKSSDKNVEVSMSVCDKTGQILQDVISHGCIDQVMSEYKSIVYYHQDRPKWFETIKVAISPEVDFIGLHLKFLFRHKSSTEAKDRSEKPFAMSYVRLLNDNGTTLEDQVHDLLVYKIESKKPEDASVYLKLPCSKKELDGSPMALGQKQVGGLTLSSKDTFSVTSYVCSTKLTHNVDLLGLLKWQEVLNDTKALRNYLERLMREEGEEIVKFLQDLLDSLFHILMQNASSELCDNLIFDALIYIITLIMDRKYHQFRPVLDAYIDTAFSFAMVYNKLMVILRDYVDKADEQTTLTEAPLLKAIKSLEYIFKFIIKSRCLFSMLNEGRGKQQFEISMKQLIVAINNMMVYKSDRTLLVQAAALKYMPLVIGDVMSVFNPVELSHLLIQFLHNVPPERLTKQKMKCIDQIIQTELFSLPQCRQVLLPPFLQQTNELMENKEEMEDCISILGHIMDRLWSCEVNLDITILVDKILRTVIQSVIGLDQSSKQEGNCVCVMMSLLRQMSDHHYRGYIQSFATTFDLMDFLLEILCVFYDLVHRKVYPTDWLEMIMVQNCVILRALRFFAATIHQYFSSPFEQQLWKNFFHCAISFLTQDSLQLDSFSISKRNKIISRYKDMRRETGFEIRSMWFKLGKNFFPLHLLFHTEKINIISISQQLRKATIPIFFDMMHHEFSQPIPNSNHIQGNFHEFENEMITKLDMLVEGGRGDEQYMELFTDIMEHLCKGNPEMCDQGLKFVDMIYKLLERLLVYRTIMMDEVREHRMSCIVNLLDFYHEINRQEMYIRYLNKLYDLHLGCDNFTEAAHTMILYAKLLQWSDEPLAPMLRNDKHRDAMTHRQLKEKLYYDIISNFNKGKMWEKGIEICEELCLLYKDELFDYTSLSEILKRQAGLYDCIMKQMRAEPEYFRVGYFGGGFPSFLQNKVFIYRGKEYERLADFNARMQTLFPHAELMRTLDHPDNDIKESGKQYLQINAVSPVMEPRERFSGRFISDQIMRYYKVNDVQQFTFSRRKEDVSGDVTNMWLERTYIKTSYPLPGIVGWFPVVHVTTLAVSPIENAIETMEDKNKNLLSLIEQHRQDFSLRSDTLGMQLNGIVDPAVSGGIANYKVCCLTFLGVIHCPSYSSQLTPCLAARVVTLVRDGLLVHKSKAPEALQPFHSHMEQRFTQMCNMIEREYGVKVADKGFLGATLRRNQSLPGNTSSRVSDLSVTSLVVNHDWRTYKPSQRPITGLPTPPSSSSVSGSNTPRTSSVATRSQSVWVKDKSSSSGGAKEKSGSSSSALSKVSTLSTLKKRVSQVTEQFGSSADLSHRNSLDSPQQPAQLSHPPIELSEQLTPKRPLRPEAERRPSRPPSSASQASLSGSRAKSGSANSLGSSHSGGTYPSRNSADVGDDLSNGLATTPDEPPPLPEKHHSYGDIMLGAGMTGLGDVIPRRASSVSQSGNRAKPPPPPPPTIIDDEIIPPPVPPKPSHH</sequence>
<comment type="subcellular location">
    <subcellularLocation>
        <location evidence="1">Cytoplasm</location>
    </subcellularLocation>
</comment>
<organism evidence="9 10">
    <name type="scientific">Elysia chlorotica</name>
    <name type="common">Eastern emerald elysia</name>
    <name type="synonym">Sea slug</name>
    <dbReference type="NCBI Taxonomy" id="188477"/>
    <lineage>
        <taxon>Eukaryota</taxon>
        <taxon>Metazoa</taxon>
        <taxon>Spiralia</taxon>
        <taxon>Lophotrochozoa</taxon>
        <taxon>Mollusca</taxon>
        <taxon>Gastropoda</taxon>
        <taxon>Heterobranchia</taxon>
        <taxon>Euthyneura</taxon>
        <taxon>Panpulmonata</taxon>
        <taxon>Sacoglossa</taxon>
        <taxon>Placobranchoidea</taxon>
        <taxon>Plakobranchidae</taxon>
        <taxon>Elysia</taxon>
    </lineage>
</organism>
<evidence type="ECO:0000256" key="5">
    <source>
        <dbReference type="PROSITE-ProRule" id="PRU00983"/>
    </source>
</evidence>
<dbReference type="InterPro" id="IPR046769">
    <property type="entry name" value="DOCKER_Lobe_A"/>
</dbReference>
<keyword evidence="3" id="KW-0597">Phosphoprotein</keyword>
<evidence type="ECO:0000256" key="6">
    <source>
        <dbReference type="SAM" id="MobiDB-lite"/>
    </source>
</evidence>
<dbReference type="Pfam" id="PF14429">
    <property type="entry name" value="DOCK-C2"/>
    <property type="match status" value="1"/>
</dbReference>
<evidence type="ECO:0000313" key="9">
    <source>
        <dbReference type="EMBL" id="RUS91929.1"/>
    </source>
</evidence>
<evidence type="ECO:0000313" key="10">
    <source>
        <dbReference type="Proteomes" id="UP000271974"/>
    </source>
</evidence>
<accession>A0A433UDS8</accession>
<keyword evidence="10" id="KW-1185">Reference proteome</keyword>
<dbReference type="InterPro" id="IPR026791">
    <property type="entry name" value="DOCK"/>
</dbReference>
<dbReference type="InterPro" id="IPR046773">
    <property type="entry name" value="DOCKER_Lobe_C"/>
</dbReference>
<feature type="compositionally biased region" description="Low complexity" evidence="6">
    <location>
        <begin position="1564"/>
        <end position="1576"/>
    </location>
</feature>
<feature type="compositionally biased region" description="Low complexity" evidence="6">
    <location>
        <begin position="1525"/>
        <end position="1539"/>
    </location>
</feature>
<dbReference type="InterPro" id="IPR043162">
    <property type="entry name" value="DOCK_C_lobe_C"/>
</dbReference>
<dbReference type="Gene3D" id="1.20.58.740">
    <property type="match status" value="1"/>
</dbReference>
<evidence type="ECO:0000256" key="4">
    <source>
        <dbReference type="ARBA" id="ARBA00022658"/>
    </source>
</evidence>
<dbReference type="Pfam" id="PF20422">
    <property type="entry name" value="DHR-2_Lobe_B"/>
    <property type="match status" value="1"/>
</dbReference>
<dbReference type="GO" id="GO:0031267">
    <property type="term" value="F:small GTPase binding"/>
    <property type="evidence" value="ECO:0007669"/>
    <property type="project" value="TreeGrafter"/>
</dbReference>
<feature type="region of interest" description="Disordered" evidence="6">
    <location>
        <begin position="1511"/>
        <end position="1576"/>
    </location>
</feature>
<evidence type="ECO:0000259" key="7">
    <source>
        <dbReference type="PROSITE" id="PS51650"/>
    </source>
</evidence>
<dbReference type="InterPro" id="IPR027357">
    <property type="entry name" value="DOCKER_dom"/>
</dbReference>
<feature type="domain" description="C2 DOCK-type" evidence="7">
    <location>
        <begin position="277"/>
        <end position="461"/>
    </location>
</feature>
<dbReference type="InterPro" id="IPR027007">
    <property type="entry name" value="C2_DOCK-type_domain"/>
</dbReference>
<dbReference type="STRING" id="188477.A0A433UDS8"/>
<dbReference type="GO" id="GO:0005737">
    <property type="term" value="C:cytoplasm"/>
    <property type="evidence" value="ECO:0007669"/>
    <property type="project" value="UniProtKB-SubCell"/>
</dbReference>
<feature type="non-terminal residue" evidence="9">
    <location>
        <position position="1"/>
    </location>
</feature>
<dbReference type="Proteomes" id="UP000271974">
    <property type="component" value="Unassembled WGS sequence"/>
</dbReference>
<dbReference type="InterPro" id="IPR035892">
    <property type="entry name" value="C2_domain_sf"/>
</dbReference>
<dbReference type="GO" id="GO:0005085">
    <property type="term" value="F:guanyl-nucleotide exchange factor activity"/>
    <property type="evidence" value="ECO:0007669"/>
    <property type="project" value="UniProtKB-KW"/>
</dbReference>